<evidence type="ECO:0000256" key="4">
    <source>
        <dbReference type="ARBA" id="ARBA00022825"/>
    </source>
</evidence>
<organism evidence="7 9">
    <name type="scientific">Thermodesulfobacterium geofontis</name>
    <dbReference type="NCBI Taxonomy" id="1295609"/>
    <lineage>
        <taxon>Bacteria</taxon>
        <taxon>Pseudomonadati</taxon>
        <taxon>Thermodesulfobacteriota</taxon>
        <taxon>Thermodesulfobacteria</taxon>
        <taxon>Thermodesulfobacteriales</taxon>
        <taxon>Thermodesulfobacteriaceae</taxon>
        <taxon>Thermodesulfobacterium</taxon>
    </lineage>
</organism>
<dbReference type="Gene3D" id="3.90.226.10">
    <property type="entry name" value="2-enoyl-CoA Hydratase, Chain A, domain 1"/>
    <property type="match status" value="2"/>
</dbReference>
<keyword evidence="2" id="KW-0645">Protease</keyword>
<evidence type="ECO:0000256" key="5">
    <source>
        <dbReference type="SAM" id="Phobius"/>
    </source>
</evidence>
<name>A0A2N7PPE1_9BACT</name>
<evidence type="ECO:0000259" key="6">
    <source>
        <dbReference type="Pfam" id="PF01343"/>
    </source>
</evidence>
<dbReference type="GO" id="GO:0004176">
    <property type="term" value="F:ATP-dependent peptidase activity"/>
    <property type="evidence" value="ECO:0007669"/>
    <property type="project" value="InterPro"/>
</dbReference>
<feature type="domain" description="Peptidase S49" evidence="6">
    <location>
        <begin position="99"/>
        <end position="248"/>
    </location>
</feature>
<keyword evidence="3" id="KW-0378">Hydrolase</keyword>
<dbReference type="InterPro" id="IPR002142">
    <property type="entry name" value="Peptidase_S49"/>
</dbReference>
<dbReference type="PRINTS" id="PR00127">
    <property type="entry name" value="CLPPROTEASEP"/>
</dbReference>
<dbReference type="Proteomes" id="UP000235460">
    <property type="component" value="Unassembled WGS sequence"/>
</dbReference>
<dbReference type="Pfam" id="PF01343">
    <property type="entry name" value="Peptidase_S49"/>
    <property type="match status" value="1"/>
</dbReference>
<dbReference type="InterPro" id="IPR029045">
    <property type="entry name" value="ClpP/crotonase-like_dom_sf"/>
</dbReference>
<comment type="similarity">
    <text evidence="1">Belongs to the peptidase S49 family.</text>
</comment>
<dbReference type="Proteomes" id="UP000235619">
    <property type="component" value="Unassembled WGS sequence"/>
</dbReference>
<keyword evidence="4" id="KW-0720">Serine protease</keyword>
<evidence type="ECO:0000313" key="8">
    <source>
        <dbReference type="EMBL" id="PMP93947.1"/>
    </source>
</evidence>
<keyword evidence="5" id="KW-0812">Transmembrane</keyword>
<dbReference type="InterPro" id="IPR004635">
    <property type="entry name" value="Pept_S49_SppA"/>
</dbReference>
<evidence type="ECO:0000313" key="7">
    <source>
        <dbReference type="EMBL" id="PMP67980.1"/>
    </source>
</evidence>
<gene>
    <name evidence="7" type="primary">sppA</name>
    <name evidence="8" type="ORF">C0169_07145</name>
    <name evidence="7" type="ORF">C0190_02245</name>
</gene>
<evidence type="ECO:0000256" key="2">
    <source>
        <dbReference type="ARBA" id="ARBA00022670"/>
    </source>
</evidence>
<accession>A0A2N7PPE1</accession>
<proteinExistence type="inferred from homology"/>
<dbReference type="AlphaFoldDB" id="A0A2N7PPE1"/>
<feature type="transmembrane region" description="Helical" evidence="5">
    <location>
        <begin position="6"/>
        <end position="33"/>
    </location>
</feature>
<evidence type="ECO:0000313" key="10">
    <source>
        <dbReference type="Proteomes" id="UP000235619"/>
    </source>
</evidence>
<dbReference type="GO" id="GO:0004252">
    <property type="term" value="F:serine-type endopeptidase activity"/>
    <property type="evidence" value="ECO:0007669"/>
    <property type="project" value="InterPro"/>
</dbReference>
<evidence type="ECO:0000313" key="9">
    <source>
        <dbReference type="Proteomes" id="UP000235460"/>
    </source>
</evidence>
<sequence>MKRPWLVYGLAFIGGLVVFLIFLSFLLSFLMFFKEKDFGKPQIGILQIKGVILDAEEYLMAIKEMAKNRGIKAVVVRIDSPGGSVGASQEIFEELKKTRVKKPVIVSMGSVAASGGLYVALGGTKIFASPGTVTGSIGVVLEIPNIEKFLKKIGVETETIKSGTYKDTGSIYRPLTPKEKEYLTEKVKLIHDQFIKAISEERKIPLEKVREFADGRIFTGEEALSLGLVDKLGNFWDAVEEAKKMANISEAKLVFVPKKKSFLSKLLEEKSSSILEALFLKPWYITTN</sequence>
<reference evidence="9 10" key="1">
    <citation type="submission" date="2018-01" db="EMBL/GenBank/DDBJ databases">
        <title>Metagenomic assembled genomes from two thermal pools in the Uzon Caldera, Kamchatka, Russia.</title>
        <authorList>
            <person name="Wilkins L."/>
            <person name="Ettinger C."/>
        </authorList>
    </citation>
    <scope>NUCLEOTIDE SEQUENCE [LARGE SCALE GENOMIC DNA]</scope>
    <source>
        <strain evidence="8">ARK-04</strain>
        <strain evidence="7">ZAV-08</strain>
    </source>
</reference>
<evidence type="ECO:0000256" key="3">
    <source>
        <dbReference type="ARBA" id="ARBA00022801"/>
    </source>
</evidence>
<dbReference type="CDD" id="cd07023">
    <property type="entry name" value="S49_Sppa_N_C"/>
    <property type="match status" value="1"/>
</dbReference>
<dbReference type="InterPro" id="IPR001907">
    <property type="entry name" value="ClpP"/>
</dbReference>
<comment type="caution">
    <text evidence="7">The sequence shown here is derived from an EMBL/GenBank/DDBJ whole genome shotgun (WGS) entry which is preliminary data.</text>
</comment>
<dbReference type="EMBL" id="PNJD01000435">
    <property type="protein sequence ID" value="PMP93947.1"/>
    <property type="molecule type" value="Genomic_DNA"/>
</dbReference>
<dbReference type="NCBIfam" id="TIGR00706">
    <property type="entry name" value="SppA_dom"/>
    <property type="match status" value="1"/>
</dbReference>
<dbReference type="PANTHER" id="PTHR42987:SF7">
    <property type="entry name" value="SIGNAL PEPTIDE PEPTIDASE SPPA-RELATED"/>
    <property type="match status" value="1"/>
</dbReference>
<dbReference type="PANTHER" id="PTHR42987">
    <property type="entry name" value="PEPTIDASE S49"/>
    <property type="match status" value="1"/>
</dbReference>
<dbReference type="InterPro" id="IPR047272">
    <property type="entry name" value="S49_SppA_C"/>
</dbReference>
<dbReference type="GO" id="GO:0006508">
    <property type="term" value="P:proteolysis"/>
    <property type="evidence" value="ECO:0007669"/>
    <property type="project" value="UniProtKB-KW"/>
</dbReference>
<keyword evidence="5" id="KW-1133">Transmembrane helix</keyword>
<dbReference type="EMBL" id="PNIK01000034">
    <property type="protein sequence ID" value="PMP67980.1"/>
    <property type="molecule type" value="Genomic_DNA"/>
</dbReference>
<protein>
    <submittedName>
        <fullName evidence="7">Signal peptide peptidase SppA</fullName>
    </submittedName>
</protein>
<dbReference type="SUPFAM" id="SSF52096">
    <property type="entry name" value="ClpP/crotonase"/>
    <property type="match status" value="1"/>
</dbReference>
<keyword evidence="5" id="KW-0472">Membrane</keyword>
<evidence type="ECO:0000256" key="1">
    <source>
        <dbReference type="ARBA" id="ARBA00008683"/>
    </source>
</evidence>